<name>A0A2S2CUC3_9PROT</name>
<evidence type="ECO:0000313" key="3">
    <source>
        <dbReference type="Proteomes" id="UP000245629"/>
    </source>
</evidence>
<keyword evidence="3" id="KW-1185">Reference proteome</keyword>
<proteinExistence type="predicted"/>
<reference evidence="3" key="1">
    <citation type="submission" date="2018-05" db="EMBL/GenBank/DDBJ databases">
        <title>Azospirillum thermophila sp. nov., a novel isolated from hot spring.</title>
        <authorList>
            <person name="Zhao Z."/>
        </authorList>
    </citation>
    <scope>NUCLEOTIDE SEQUENCE [LARGE SCALE GENOMIC DNA]</scope>
    <source>
        <strain evidence="3">CFH 70021</strain>
    </source>
</reference>
<evidence type="ECO:0000313" key="2">
    <source>
        <dbReference type="EMBL" id="AWK87970.1"/>
    </source>
</evidence>
<sequence>MQDDDIPDHRPTAEELSFLLRDLAERERRADRNERANRNRTERRRSDPDYAARLRAGDRERQRRRRAKDAIGRPDAAEPPPAALPDLSFDEALRRLEAYLQGAATASAAQLRSRPERLRQLARGFVAYRVLAAGGSRPTRGALAAVMRSRFALALTPPQIQKLRDQIERLAAPGGPWHPGRREV</sequence>
<dbReference type="Proteomes" id="UP000245629">
    <property type="component" value="Chromosome 2"/>
</dbReference>
<dbReference type="AlphaFoldDB" id="A0A2S2CUC3"/>
<evidence type="ECO:0000256" key="1">
    <source>
        <dbReference type="SAM" id="MobiDB-lite"/>
    </source>
</evidence>
<feature type="region of interest" description="Disordered" evidence="1">
    <location>
        <begin position="23"/>
        <end position="88"/>
    </location>
</feature>
<organism evidence="2 3">
    <name type="scientific">Azospirillum thermophilum</name>
    <dbReference type="NCBI Taxonomy" id="2202148"/>
    <lineage>
        <taxon>Bacteria</taxon>
        <taxon>Pseudomonadati</taxon>
        <taxon>Pseudomonadota</taxon>
        <taxon>Alphaproteobacteria</taxon>
        <taxon>Rhodospirillales</taxon>
        <taxon>Azospirillaceae</taxon>
        <taxon>Azospirillum</taxon>
    </lineage>
</organism>
<dbReference type="KEGG" id="azz:DEW08_11120"/>
<feature type="compositionally biased region" description="Basic and acidic residues" evidence="1">
    <location>
        <begin position="23"/>
        <end position="61"/>
    </location>
</feature>
<gene>
    <name evidence="2" type="ORF">DEW08_11120</name>
</gene>
<protein>
    <submittedName>
        <fullName evidence="2">Uncharacterized protein</fullName>
    </submittedName>
</protein>
<dbReference type="EMBL" id="CP029353">
    <property type="protein sequence ID" value="AWK87970.1"/>
    <property type="molecule type" value="Genomic_DNA"/>
</dbReference>
<accession>A0A2S2CUC3</accession>
<dbReference type="OrthoDB" id="7305170at2"/>